<dbReference type="Gene3D" id="1.10.132.80">
    <property type="match status" value="1"/>
</dbReference>
<sequence length="150" mass="16703">MAAKKTVGRPPKYESKEQIEGLIEQYFMDCEGEILKDAEGNPILNKWGNPVIVNQRPPTITGLALALGFASRQALLNYQGKKEFNDTITRAKSRIEQYAEERLFDRDGANGAKFSLSNNFKGWSEKQEVEHSGQMGGVTIINDIPKPDTG</sequence>
<reference evidence="2 3" key="1">
    <citation type="submission" date="2024-04" db="EMBL/GenBank/DDBJ databases">
        <title>Defined microbial consortia suppress multidrug-resistant proinflammatory Enterobacteriaceae via ecological control.</title>
        <authorList>
            <person name="Furuichi M."/>
            <person name="Kawaguchi T."/>
            <person name="Pust M."/>
            <person name="Yasuma K."/>
            <person name="Plichta D."/>
            <person name="Hasegawa N."/>
            <person name="Ohya T."/>
            <person name="Bhattarai S."/>
            <person name="Sasajima S."/>
            <person name="Aoto Y."/>
            <person name="Tuganbaev T."/>
            <person name="Yaginuma M."/>
            <person name="Ueda M."/>
            <person name="Okahashi N."/>
            <person name="Amafuji K."/>
            <person name="Kiridooshi Y."/>
            <person name="Sugita K."/>
            <person name="Strazar M."/>
            <person name="Skelly A."/>
            <person name="Suda W."/>
            <person name="Hattori M."/>
            <person name="Nakamoto N."/>
            <person name="Caballero S."/>
            <person name="Norman J."/>
            <person name="Olle B."/>
            <person name="Tanoue T."/>
            <person name="Arita M."/>
            <person name="Bucci V."/>
            <person name="Atarashi K."/>
            <person name="Xavier R."/>
            <person name="Honda K."/>
        </authorList>
    </citation>
    <scope>NUCLEOTIDE SEQUENCE [LARGE SCALE GENOMIC DNA]</scope>
    <source>
        <strain evidence="3">f13</strain>
    </source>
</reference>
<dbReference type="Proteomes" id="UP001600894">
    <property type="component" value="Unassembled WGS sequence"/>
</dbReference>
<gene>
    <name evidence="2" type="ORF">F130042H8_08810</name>
</gene>
<evidence type="ECO:0000313" key="2">
    <source>
        <dbReference type="EMBL" id="GAA6267821.1"/>
    </source>
</evidence>
<comment type="caution">
    <text evidence="2">The sequence shown here is derived from an EMBL/GenBank/DDBJ whole genome shotgun (WGS) entry which is preliminary data.</text>
</comment>
<dbReference type="RefSeq" id="WP_390469371.1">
    <property type="nucleotide sequence ID" value="NZ_BAABXL010000001.1"/>
</dbReference>
<dbReference type="InterPro" id="IPR032066">
    <property type="entry name" value="GP3_package"/>
</dbReference>
<evidence type="ECO:0000313" key="3">
    <source>
        <dbReference type="Proteomes" id="UP001600894"/>
    </source>
</evidence>
<evidence type="ECO:0008006" key="4">
    <source>
        <dbReference type="Google" id="ProtNLM"/>
    </source>
</evidence>
<organism evidence="2 3">
    <name type="scientific">Enterocloster alcoholdehydrogenati</name>
    <dbReference type="NCBI Taxonomy" id="2547410"/>
    <lineage>
        <taxon>Bacteria</taxon>
        <taxon>Bacillati</taxon>
        <taxon>Bacillota</taxon>
        <taxon>Clostridia</taxon>
        <taxon>Lachnospirales</taxon>
        <taxon>Lachnospiraceae</taxon>
        <taxon>Enterocloster</taxon>
    </lineage>
</organism>
<accession>A0ABQ0AUW1</accession>
<protein>
    <recommendedName>
        <fullName evidence="4">Terminase small subunit</fullName>
    </recommendedName>
</protein>
<feature type="region of interest" description="Disordered" evidence="1">
    <location>
        <begin position="129"/>
        <end position="150"/>
    </location>
</feature>
<dbReference type="Pfam" id="PF16677">
    <property type="entry name" value="GP3_package"/>
    <property type="match status" value="1"/>
</dbReference>
<keyword evidence="3" id="KW-1185">Reference proteome</keyword>
<evidence type="ECO:0000256" key="1">
    <source>
        <dbReference type="SAM" id="MobiDB-lite"/>
    </source>
</evidence>
<name>A0ABQ0AUW1_9FIRM</name>
<proteinExistence type="predicted"/>
<dbReference type="EMBL" id="BAABXL010000001">
    <property type="protein sequence ID" value="GAA6267821.1"/>
    <property type="molecule type" value="Genomic_DNA"/>
</dbReference>